<evidence type="ECO:0000256" key="1">
    <source>
        <dbReference type="PROSITE-ProRule" id="PRU00169"/>
    </source>
</evidence>
<dbReference type="SMART" id="SM00448">
    <property type="entry name" value="REC"/>
    <property type="match status" value="1"/>
</dbReference>
<gene>
    <name evidence="3" type="ORF">NBZ79_01910</name>
</gene>
<feature type="modified residue" description="4-aspartylphosphate" evidence="1">
    <location>
        <position position="60"/>
    </location>
</feature>
<keyword evidence="1" id="KW-0597">Phosphoprotein</keyword>
<proteinExistence type="predicted"/>
<dbReference type="Gene3D" id="3.40.50.2300">
    <property type="match status" value="1"/>
</dbReference>
<name>A0ABY4W3W0_9PROT</name>
<evidence type="ECO:0000313" key="3">
    <source>
        <dbReference type="EMBL" id="USG61728.1"/>
    </source>
</evidence>
<dbReference type="EMBL" id="CP098747">
    <property type="protein sequence ID" value="USG61728.1"/>
    <property type="molecule type" value="Genomic_DNA"/>
</dbReference>
<protein>
    <submittedName>
        <fullName evidence="3">Response regulator</fullName>
    </submittedName>
</protein>
<evidence type="ECO:0000259" key="2">
    <source>
        <dbReference type="PROSITE" id="PS50110"/>
    </source>
</evidence>
<dbReference type="InterPro" id="IPR001789">
    <property type="entry name" value="Sig_transdc_resp-reg_receiver"/>
</dbReference>
<dbReference type="Pfam" id="PF00072">
    <property type="entry name" value="Response_reg"/>
    <property type="match status" value="1"/>
</dbReference>
<dbReference type="Proteomes" id="UP001056291">
    <property type="component" value="Chromosome"/>
</dbReference>
<dbReference type="CDD" id="cd00156">
    <property type="entry name" value="REC"/>
    <property type="match status" value="1"/>
</dbReference>
<dbReference type="SUPFAM" id="SSF52172">
    <property type="entry name" value="CheY-like"/>
    <property type="match status" value="1"/>
</dbReference>
<dbReference type="InterPro" id="IPR011006">
    <property type="entry name" value="CheY-like_superfamily"/>
</dbReference>
<dbReference type="RefSeq" id="WP_251934921.1">
    <property type="nucleotide sequence ID" value="NZ_CP098747.1"/>
</dbReference>
<sequence>MVNNSYQPATVLLYDPDPALRHNTRSALLNIGFGDVVAIQEFNEFIEKTSTKDFDLVLADSRAVDGDPVEAVRKIRRHVIGKNPFVNVIVSLWNTTPETVTNAINSGADDVISRPMSRTHILERVGRLVRARKPFIVTPDYLGPDRRQVPRGYPQGSAMVVPNSLQAKIENRPEFAATPEAIQAAMNAVNDRKISIFTEQLIRLSSAILLLSDANDGQGDRENVIQALRQINDRLSARIKGTALTPVLSLCEGLNDLLDNIGKSGKILEEQEQELLKQIPYAIHKGCKEVQQSASLAFDIRDLSLELQSHRTLSRSSV</sequence>
<organism evidence="3 4">
    <name type="scientific">Sneathiella marina</name>
    <dbReference type="NCBI Taxonomy" id="2950108"/>
    <lineage>
        <taxon>Bacteria</taxon>
        <taxon>Pseudomonadati</taxon>
        <taxon>Pseudomonadota</taxon>
        <taxon>Alphaproteobacteria</taxon>
        <taxon>Sneathiellales</taxon>
        <taxon>Sneathiellaceae</taxon>
        <taxon>Sneathiella</taxon>
    </lineage>
</organism>
<feature type="domain" description="Response regulatory" evidence="2">
    <location>
        <begin position="10"/>
        <end position="129"/>
    </location>
</feature>
<dbReference type="PROSITE" id="PS50110">
    <property type="entry name" value="RESPONSE_REGULATORY"/>
    <property type="match status" value="1"/>
</dbReference>
<reference evidence="3" key="1">
    <citation type="submission" date="2022-06" db="EMBL/GenBank/DDBJ databases">
        <title>Sneathiella actinostolidae sp. nov., isolated from a sea anemonein the Western Pacific Ocean.</title>
        <authorList>
            <person name="Wei M.J."/>
        </authorList>
    </citation>
    <scope>NUCLEOTIDE SEQUENCE</scope>
    <source>
        <strain evidence="3">PHK-P5</strain>
    </source>
</reference>
<accession>A0ABY4W3W0</accession>
<evidence type="ECO:0000313" key="4">
    <source>
        <dbReference type="Proteomes" id="UP001056291"/>
    </source>
</evidence>
<keyword evidence="4" id="KW-1185">Reference proteome</keyword>